<dbReference type="Pfam" id="PF00664">
    <property type="entry name" value="ABC_membrane"/>
    <property type="match status" value="1"/>
</dbReference>
<keyword evidence="4" id="KW-0547">Nucleotide-binding</keyword>
<feature type="domain" description="ABC transporter" evidence="9">
    <location>
        <begin position="69"/>
        <end position="284"/>
    </location>
</feature>
<dbReference type="PANTHER" id="PTHR24223">
    <property type="entry name" value="ATP-BINDING CASSETTE SUB-FAMILY C"/>
    <property type="match status" value="1"/>
</dbReference>
<evidence type="ECO:0000256" key="4">
    <source>
        <dbReference type="ARBA" id="ARBA00022741"/>
    </source>
</evidence>
<keyword evidence="6 8" id="KW-1133">Transmembrane helix</keyword>
<comment type="caution">
    <text evidence="11">The sequence shown here is derived from an EMBL/GenBank/DDBJ whole genome shotgun (WGS) entry which is preliminary data.</text>
</comment>
<sequence length="830" mass="94179">MGYSANTELIFYILSIFKDLKFTLGIMIPTGIGYAGEMYAAIMRINKILIADELPPNSENDGPNLKPLIELKEATVHMNGNTILKNIYFRSDSGLTLVTGTVGSGKSSLLKTILKDYPLTKGYVRTHGHISYTSQDPWLFPSTIKQNILFGEKFNEKRYQDVVRVCALQYDFNLFEKRDETIVCDRGLNLSKGQQSRINLARSIYKESDIYLLDDSLATLDARVQTARHIHEVDNVVIMDKGQIKSVGKPDKKIILEINELICKDGDLEKEINKEYYEEEIREKQEESKLLEAEQTISNKVYAEVKKIGEVDYAIYKKVDEQQKVLDLEANFTKYLHIENKYSTKLLVEAKEKENFTIKLYAIVIVISTTLGLIKTYGLLDFCRKASIKMHNIISYTIINAVISFFDSHFIGNILNRFSQDLNNIDETLPFVIFDCFEVTFSVTGIIILMATVNWQFLIAFAVFIIILIILRKFYLPASRSLKRLEAISLTTIRAYKAQRILTEAFDRHQDLFTSANYSLECASRAFGCIIDVLCSILIALVIAKFIFIDTGTSAGNVGLVLTQVLMLAGHIQFGIRQWAEIENLMTSVERVLEYTDIKQETTGSVSLKNWPGQGVITYENVTLAYDNNKQVLKNLNFTVESKQKIGIVGRTGTGKSSIIVALFRLYEVEGKILIDGVDIKTLPLKFLRKKIAIIPQDPILFTGTIRSNLDPFGEFTEVKLWAVLRKLNLHHLITSLEFEVEDGGSNFSLGQKQLLCLARAIIRKTKIVILDESTANMDHETDTLLHDTIKENFSDCTLITIAHRLHSVLKCDKVLVLDRGEIKEYEDPI</sequence>
<dbReference type="PROSITE" id="PS00211">
    <property type="entry name" value="ABC_TRANSPORTER_1"/>
    <property type="match status" value="2"/>
</dbReference>
<dbReference type="PROSITE" id="PS50929">
    <property type="entry name" value="ABC_TM1F"/>
    <property type="match status" value="1"/>
</dbReference>
<dbReference type="PANTHER" id="PTHR24223:SF448">
    <property type="entry name" value="FI20146P1-RELATED"/>
    <property type="match status" value="1"/>
</dbReference>
<feature type="transmembrane region" description="Helical" evidence="8">
    <location>
        <begin position="360"/>
        <end position="380"/>
    </location>
</feature>
<dbReference type="EMBL" id="JANEYF010001151">
    <property type="protein sequence ID" value="KAJ8965824.1"/>
    <property type="molecule type" value="Genomic_DNA"/>
</dbReference>
<dbReference type="InterPro" id="IPR044726">
    <property type="entry name" value="ABCC_6TM_D2"/>
</dbReference>
<dbReference type="Gene3D" id="3.40.50.300">
    <property type="entry name" value="P-loop containing nucleotide triphosphate hydrolases"/>
    <property type="match status" value="2"/>
</dbReference>
<dbReference type="AlphaFoldDB" id="A0AAV8ZL75"/>
<dbReference type="CDD" id="cd18580">
    <property type="entry name" value="ABC_6TM_ABCC_D2"/>
    <property type="match status" value="1"/>
</dbReference>
<dbReference type="SUPFAM" id="SSF52540">
    <property type="entry name" value="P-loop containing nucleoside triphosphate hydrolases"/>
    <property type="match status" value="2"/>
</dbReference>
<dbReference type="SMART" id="SM00382">
    <property type="entry name" value="AAA"/>
    <property type="match status" value="2"/>
</dbReference>
<evidence type="ECO:0000256" key="5">
    <source>
        <dbReference type="ARBA" id="ARBA00022840"/>
    </source>
</evidence>
<keyword evidence="12" id="KW-1185">Reference proteome</keyword>
<feature type="non-terminal residue" evidence="11">
    <location>
        <position position="830"/>
    </location>
</feature>
<keyword evidence="7 8" id="KW-0472">Membrane</keyword>
<feature type="transmembrane region" description="Helical" evidence="8">
    <location>
        <begin position="428"/>
        <end position="451"/>
    </location>
</feature>
<dbReference type="PROSITE" id="PS50893">
    <property type="entry name" value="ABC_TRANSPORTER_2"/>
    <property type="match status" value="2"/>
</dbReference>
<dbReference type="SUPFAM" id="SSF90123">
    <property type="entry name" value="ABC transporter transmembrane region"/>
    <property type="match status" value="1"/>
</dbReference>
<keyword evidence="2" id="KW-0813">Transport</keyword>
<evidence type="ECO:0000259" key="9">
    <source>
        <dbReference type="PROSITE" id="PS50893"/>
    </source>
</evidence>
<gene>
    <name evidence="11" type="ORF">NQ314_003891</name>
</gene>
<dbReference type="CDD" id="cd03244">
    <property type="entry name" value="ABCC_MRP_domain2"/>
    <property type="match status" value="1"/>
</dbReference>
<feature type="transmembrane region" description="Helical" evidence="8">
    <location>
        <begin position="526"/>
        <end position="549"/>
    </location>
</feature>
<dbReference type="FunFam" id="3.40.50.300:FF:000163">
    <property type="entry name" value="Multidrug resistance-associated protein member 4"/>
    <property type="match status" value="1"/>
</dbReference>
<reference evidence="11" key="1">
    <citation type="journal article" date="2023" name="Insect Mol. Biol.">
        <title>Genome sequencing provides insights into the evolution of gene families encoding plant cell wall-degrading enzymes in longhorned beetles.</title>
        <authorList>
            <person name="Shin N.R."/>
            <person name="Okamura Y."/>
            <person name="Kirsch R."/>
            <person name="Pauchet Y."/>
        </authorList>
    </citation>
    <scope>NUCLEOTIDE SEQUENCE</scope>
    <source>
        <strain evidence="11">RBIC_L_NR</strain>
    </source>
</reference>
<dbReference type="GO" id="GO:0016887">
    <property type="term" value="F:ATP hydrolysis activity"/>
    <property type="evidence" value="ECO:0007669"/>
    <property type="project" value="InterPro"/>
</dbReference>
<evidence type="ECO:0000256" key="3">
    <source>
        <dbReference type="ARBA" id="ARBA00022692"/>
    </source>
</evidence>
<evidence type="ECO:0000256" key="6">
    <source>
        <dbReference type="ARBA" id="ARBA00022989"/>
    </source>
</evidence>
<dbReference type="InterPro" id="IPR003439">
    <property type="entry name" value="ABC_transporter-like_ATP-bd"/>
</dbReference>
<dbReference type="InterPro" id="IPR027417">
    <property type="entry name" value="P-loop_NTPase"/>
</dbReference>
<dbReference type="InterPro" id="IPR003593">
    <property type="entry name" value="AAA+_ATPase"/>
</dbReference>
<organism evidence="11 12">
    <name type="scientific">Rhamnusium bicolor</name>
    <dbReference type="NCBI Taxonomy" id="1586634"/>
    <lineage>
        <taxon>Eukaryota</taxon>
        <taxon>Metazoa</taxon>
        <taxon>Ecdysozoa</taxon>
        <taxon>Arthropoda</taxon>
        <taxon>Hexapoda</taxon>
        <taxon>Insecta</taxon>
        <taxon>Pterygota</taxon>
        <taxon>Neoptera</taxon>
        <taxon>Endopterygota</taxon>
        <taxon>Coleoptera</taxon>
        <taxon>Polyphaga</taxon>
        <taxon>Cucujiformia</taxon>
        <taxon>Chrysomeloidea</taxon>
        <taxon>Cerambycidae</taxon>
        <taxon>Lepturinae</taxon>
        <taxon>Rhagiini</taxon>
        <taxon>Rhamnusium</taxon>
    </lineage>
</organism>
<keyword evidence="3 8" id="KW-0812">Transmembrane</keyword>
<comment type="subcellular location">
    <subcellularLocation>
        <location evidence="1">Membrane</location>
        <topology evidence="1">Multi-pass membrane protein</topology>
    </subcellularLocation>
</comment>
<dbReference type="Proteomes" id="UP001162156">
    <property type="component" value="Unassembled WGS sequence"/>
</dbReference>
<evidence type="ECO:0000256" key="1">
    <source>
        <dbReference type="ARBA" id="ARBA00004141"/>
    </source>
</evidence>
<feature type="transmembrane region" description="Helical" evidence="8">
    <location>
        <begin position="20"/>
        <end position="42"/>
    </location>
</feature>
<dbReference type="InterPro" id="IPR011527">
    <property type="entry name" value="ABC1_TM_dom"/>
</dbReference>
<dbReference type="GO" id="GO:0140359">
    <property type="term" value="F:ABC-type transporter activity"/>
    <property type="evidence" value="ECO:0007669"/>
    <property type="project" value="InterPro"/>
</dbReference>
<accession>A0AAV8ZL75</accession>
<dbReference type="InterPro" id="IPR050173">
    <property type="entry name" value="ABC_transporter_C-like"/>
</dbReference>
<feature type="transmembrane region" description="Helical" evidence="8">
    <location>
        <begin position="392"/>
        <end position="416"/>
    </location>
</feature>
<feature type="domain" description="ABC transmembrane type-1" evidence="10">
    <location>
        <begin position="360"/>
        <end position="584"/>
    </location>
</feature>
<evidence type="ECO:0000256" key="2">
    <source>
        <dbReference type="ARBA" id="ARBA00022448"/>
    </source>
</evidence>
<dbReference type="GO" id="GO:0005524">
    <property type="term" value="F:ATP binding"/>
    <property type="evidence" value="ECO:0007669"/>
    <property type="project" value="UniProtKB-KW"/>
</dbReference>
<name>A0AAV8ZL75_9CUCU</name>
<evidence type="ECO:0000313" key="11">
    <source>
        <dbReference type="EMBL" id="KAJ8965824.1"/>
    </source>
</evidence>
<dbReference type="GO" id="GO:0016020">
    <property type="term" value="C:membrane"/>
    <property type="evidence" value="ECO:0007669"/>
    <property type="project" value="UniProtKB-SubCell"/>
</dbReference>
<feature type="domain" description="ABC transporter" evidence="9">
    <location>
        <begin position="617"/>
        <end position="830"/>
    </location>
</feature>
<protein>
    <recommendedName>
        <fullName evidence="13">Multidrug resistance-associated protein lethal(2)03659</fullName>
    </recommendedName>
</protein>
<feature type="transmembrane region" description="Helical" evidence="8">
    <location>
        <begin position="457"/>
        <end position="475"/>
    </location>
</feature>
<dbReference type="InterPro" id="IPR036640">
    <property type="entry name" value="ABC1_TM_sf"/>
</dbReference>
<evidence type="ECO:0000313" key="12">
    <source>
        <dbReference type="Proteomes" id="UP001162156"/>
    </source>
</evidence>
<dbReference type="InterPro" id="IPR017871">
    <property type="entry name" value="ABC_transporter-like_CS"/>
</dbReference>
<dbReference type="Pfam" id="PF00005">
    <property type="entry name" value="ABC_tran"/>
    <property type="match status" value="2"/>
</dbReference>
<keyword evidence="5" id="KW-0067">ATP-binding</keyword>
<dbReference type="Gene3D" id="1.20.1560.10">
    <property type="entry name" value="ABC transporter type 1, transmembrane domain"/>
    <property type="match status" value="1"/>
</dbReference>
<evidence type="ECO:0000259" key="10">
    <source>
        <dbReference type="PROSITE" id="PS50929"/>
    </source>
</evidence>
<proteinExistence type="predicted"/>
<evidence type="ECO:0008006" key="13">
    <source>
        <dbReference type="Google" id="ProtNLM"/>
    </source>
</evidence>
<evidence type="ECO:0000256" key="7">
    <source>
        <dbReference type="ARBA" id="ARBA00023136"/>
    </source>
</evidence>
<evidence type="ECO:0000256" key="8">
    <source>
        <dbReference type="SAM" id="Phobius"/>
    </source>
</evidence>